<dbReference type="EMBL" id="CP002364">
    <property type="protein sequence ID" value="ADW16775.1"/>
    <property type="molecule type" value="Genomic_DNA"/>
</dbReference>
<sequence length="82" mass="9727">MKTRNIARQISLGGMGCILKDFSGTVKRKKGPFFLNSCRFGTCFLLRLIILVMFKLSFFFKLFHFLFYFFLPLLVLLRFLRC</sequence>
<dbReference type="AlphaFoldDB" id="A0A7U3YJY8"/>
<organism evidence="2 3">
    <name type="scientific">Desulfobulbus propionicus (strain ATCC 33891 / DSM 2032 / VKM B-1956 / 1pr3)</name>
    <dbReference type="NCBI Taxonomy" id="577650"/>
    <lineage>
        <taxon>Bacteria</taxon>
        <taxon>Pseudomonadati</taxon>
        <taxon>Thermodesulfobacteriota</taxon>
        <taxon>Desulfobulbia</taxon>
        <taxon>Desulfobulbales</taxon>
        <taxon>Desulfobulbaceae</taxon>
        <taxon>Desulfobulbus</taxon>
    </lineage>
</organism>
<protein>
    <submittedName>
        <fullName evidence="2">Uncharacterized protein</fullName>
    </submittedName>
</protein>
<feature type="transmembrane region" description="Helical" evidence="1">
    <location>
        <begin position="33"/>
        <end position="56"/>
    </location>
</feature>
<name>A0A7U3YJY8_DESPD</name>
<evidence type="ECO:0000313" key="2">
    <source>
        <dbReference type="EMBL" id="ADW16775.1"/>
    </source>
</evidence>
<evidence type="ECO:0000313" key="3">
    <source>
        <dbReference type="Proteomes" id="UP000006365"/>
    </source>
</evidence>
<feature type="transmembrane region" description="Helical" evidence="1">
    <location>
        <begin position="62"/>
        <end position="80"/>
    </location>
</feature>
<keyword evidence="1" id="KW-0812">Transmembrane</keyword>
<dbReference type="Proteomes" id="UP000006365">
    <property type="component" value="Chromosome"/>
</dbReference>
<keyword evidence="3" id="KW-1185">Reference proteome</keyword>
<reference evidence="2 3" key="1">
    <citation type="journal article" date="2011" name="Stand. Genomic Sci.">
        <title>Complete genome sequence of Desulfobulbus propionicus type strain (1pr3).</title>
        <authorList>
            <person name="Pagani I."/>
            <person name="Lapidus A."/>
            <person name="Nolan M."/>
            <person name="Lucas S."/>
            <person name="Hammon N."/>
            <person name="Deshpande S."/>
            <person name="Cheng J.F."/>
            <person name="Chertkov O."/>
            <person name="Davenport K."/>
            <person name="Tapia R."/>
            <person name="Han C."/>
            <person name="Goodwin L."/>
            <person name="Pitluck S."/>
            <person name="Liolios K."/>
            <person name="Mavromatis K."/>
            <person name="Ivanova N."/>
            <person name="Mikhailova N."/>
            <person name="Pati A."/>
            <person name="Chen A."/>
            <person name="Palaniappan K."/>
            <person name="Land M."/>
            <person name="Hauser L."/>
            <person name="Chang Y.J."/>
            <person name="Jeffries C.D."/>
            <person name="Detter J.C."/>
            <person name="Brambilla E."/>
            <person name="Kannan K.P."/>
            <person name="Djao O.D."/>
            <person name="Rohde M."/>
            <person name="Pukall R."/>
            <person name="Spring S."/>
            <person name="Goker M."/>
            <person name="Sikorski J."/>
            <person name="Woyke T."/>
            <person name="Bristow J."/>
            <person name="Eisen J.A."/>
            <person name="Markowitz V."/>
            <person name="Hugenholtz P."/>
            <person name="Kyrpides N.C."/>
            <person name="Klenk H.P."/>
        </authorList>
    </citation>
    <scope>NUCLEOTIDE SEQUENCE [LARGE SCALE GENOMIC DNA]</scope>
    <source>
        <strain evidence="3">ATCC 33891 / DSM 2032 / 1pr3</strain>
    </source>
</reference>
<accession>A0A7U3YJY8</accession>
<proteinExistence type="predicted"/>
<keyword evidence="1" id="KW-1133">Transmembrane helix</keyword>
<keyword evidence="1" id="KW-0472">Membrane</keyword>
<evidence type="ECO:0000256" key="1">
    <source>
        <dbReference type="SAM" id="Phobius"/>
    </source>
</evidence>
<gene>
    <name evidence="2" type="ordered locus">Despr_0599</name>
</gene>
<dbReference type="KEGG" id="dpr:Despr_0599"/>